<feature type="modified residue" description="4-aspartylphosphate" evidence="6">
    <location>
        <position position="817"/>
    </location>
</feature>
<evidence type="ECO:0000313" key="11">
    <source>
        <dbReference type="EMBL" id="MDQ7246472.1"/>
    </source>
</evidence>
<keyword evidence="3 6" id="KW-0597">Phosphoprotein</keyword>
<feature type="transmembrane region" description="Helical" evidence="8">
    <location>
        <begin position="183"/>
        <end position="200"/>
    </location>
</feature>
<dbReference type="InterPro" id="IPR003018">
    <property type="entry name" value="GAF"/>
</dbReference>
<reference evidence="12" key="1">
    <citation type="submission" date="2023-08" db="EMBL/GenBank/DDBJ databases">
        <title>Rhodospirillaceae gen. nov., a novel taxon isolated from the Yangtze River Yuezi River estuary sludge.</title>
        <authorList>
            <person name="Ruan L."/>
        </authorList>
    </citation>
    <scope>NUCLEOTIDE SEQUENCE [LARGE SCALE GENOMIC DNA]</scope>
    <source>
        <strain evidence="12">R-7</strain>
    </source>
</reference>
<evidence type="ECO:0000259" key="9">
    <source>
        <dbReference type="PROSITE" id="PS50109"/>
    </source>
</evidence>
<dbReference type="InterPro" id="IPR001789">
    <property type="entry name" value="Sig_transdc_resp-reg_receiver"/>
</dbReference>
<sequence length="886" mass="97728">MVGEIDRLNGQETKSGTAVFSRSFVLPFLVFVVVATILLVLGRHEYPELHTMLDTGMFFLSVVLAALLLDIGRRIERGFPLWLAASFAVAATFEFLHVTATIEWWDDILPLLALPNWLRPTTWSPSAYLLPIGIGLAIWRLLRGERPMPWFLPGLALLGAVLYAVFQYIPVNLPGIPLGITRPAQIGVPMLWAGIAWVAWRMRDLERKLPPIAAMALILAVGNTAFLYSAAGNDDLAMVAHLSRVTGYLVLMLAVMRMASRDMQERIQAERALSRLNAELERRVAERTVQLETLNRSLTAENEERRRVEESLRETDRRLRTHLERLNLLHQVTRAIGERQDLASIFQVVIRSVEDELPADFCTLCLYDPADHVLTVSGVGTRSLGTAMALAMPERARIAIDANGLSRCLTGRLVYEPDLTALQFPFPQRLLQGGLHAMVLAPLQVESTVFGVLIAARREANSFSSAECEFLRQLSEHVALAAHQAQLHGALQRAYDDLRLSQQSVIQQERLRVLGQMASGIAHDINNALTPASLYTEALLEDDKTLSATSRELLGVVHRAIGDVTQTVARMREFYRQHDAQVNLAPIALNDLVRQVVDLTRARWHDMPMQRGIVVEMKLDLAADLPPMQGVESEIREALINLLLNAVDAMPNGGRMVLATTAEPATEGRAPKIHCEVRDTGAGMDDETRRRCLEPFFTTKGERGTGLGLAMVYGVLQRHGADLEIDSTVGRGTTMRMVFPAIDPARTKATGDSAEPERPQRLPLLVIDDDPILLQTLRVILENDGHAVTTANGGDDGITAFRDAQRAGRPVAAVITDLGMPNIDGRKVAAAIKADSPDTPIILLTGWGQRLIDDDEAPAHVDRVLSKPPKLRDLRQALLEVTAGKA</sequence>
<evidence type="ECO:0000256" key="8">
    <source>
        <dbReference type="SAM" id="Phobius"/>
    </source>
</evidence>
<protein>
    <recommendedName>
        <fullName evidence="2">histidine kinase</fullName>
        <ecNumber evidence="2">2.7.13.3</ecNumber>
    </recommendedName>
</protein>
<feature type="transmembrane region" description="Helical" evidence="8">
    <location>
        <begin position="24"/>
        <end position="43"/>
    </location>
</feature>
<feature type="domain" description="Histidine kinase" evidence="9">
    <location>
        <begin position="520"/>
        <end position="743"/>
    </location>
</feature>
<dbReference type="Pfam" id="PF00072">
    <property type="entry name" value="Response_reg"/>
    <property type="match status" value="1"/>
</dbReference>
<feature type="transmembrane region" description="Helical" evidence="8">
    <location>
        <begin position="212"/>
        <end position="230"/>
    </location>
</feature>
<dbReference type="Gene3D" id="3.30.450.40">
    <property type="match status" value="1"/>
</dbReference>
<dbReference type="SUPFAM" id="SSF55781">
    <property type="entry name" value="GAF domain-like"/>
    <property type="match status" value="1"/>
</dbReference>
<dbReference type="Gene3D" id="3.40.50.2300">
    <property type="match status" value="1"/>
</dbReference>
<dbReference type="PANTHER" id="PTHR43065">
    <property type="entry name" value="SENSOR HISTIDINE KINASE"/>
    <property type="match status" value="1"/>
</dbReference>
<dbReference type="Gene3D" id="3.30.565.10">
    <property type="entry name" value="Histidine kinase-like ATPase, C-terminal domain"/>
    <property type="match status" value="1"/>
</dbReference>
<feature type="transmembrane region" description="Helical" evidence="8">
    <location>
        <begin position="149"/>
        <end position="171"/>
    </location>
</feature>
<feature type="domain" description="Response regulatory" evidence="10">
    <location>
        <begin position="763"/>
        <end position="882"/>
    </location>
</feature>
<dbReference type="SMART" id="SM00387">
    <property type="entry name" value="HATPase_c"/>
    <property type="match status" value="1"/>
</dbReference>
<feature type="transmembrane region" description="Helical" evidence="8">
    <location>
        <begin position="81"/>
        <end position="102"/>
    </location>
</feature>
<dbReference type="PRINTS" id="PR00344">
    <property type="entry name" value="BCTRLSENSOR"/>
</dbReference>
<dbReference type="RefSeq" id="WP_379953865.1">
    <property type="nucleotide sequence ID" value="NZ_JAUYVI010000001.1"/>
</dbReference>
<organism evidence="11 12">
    <name type="scientific">Dongia sedimenti</name>
    <dbReference type="NCBI Taxonomy" id="3064282"/>
    <lineage>
        <taxon>Bacteria</taxon>
        <taxon>Pseudomonadati</taxon>
        <taxon>Pseudomonadota</taxon>
        <taxon>Alphaproteobacteria</taxon>
        <taxon>Rhodospirillales</taxon>
        <taxon>Dongiaceae</taxon>
        <taxon>Dongia</taxon>
    </lineage>
</organism>
<dbReference type="SUPFAM" id="SSF55874">
    <property type="entry name" value="ATPase domain of HSP90 chaperone/DNA topoisomerase II/histidine kinase"/>
    <property type="match status" value="1"/>
</dbReference>
<proteinExistence type="predicted"/>
<dbReference type="SUPFAM" id="SSF47384">
    <property type="entry name" value="Homodimeric domain of signal transducing histidine kinase"/>
    <property type="match status" value="1"/>
</dbReference>
<dbReference type="InterPro" id="IPR029016">
    <property type="entry name" value="GAF-like_dom_sf"/>
</dbReference>
<dbReference type="PANTHER" id="PTHR43065:SF42">
    <property type="entry name" value="TWO-COMPONENT SENSOR PPRA"/>
    <property type="match status" value="1"/>
</dbReference>
<comment type="catalytic activity">
    <reaction evidence="1">
        <text>ATP + protein L-histidine = ADP + protein N-phospho-L-histidine.</text>
        <dbReference type="EC" id="2.7.13.3"/>
    </reaction>
</comment>
<dbReference type="InterPro" id="IPR036097">
    <property type="entry name" value="HisK_dim/P_sf"/>
</dbReference>
<dbReference type="PROSITE" id="PS50110">
    <property type="entry name" value="RESPONSE_REGULATORY"/>
    <property type="match status" value="1"/>
</dbReference>
<keyword evidence="8" id="KW-1133">Transmembrane helix</keyword>
<feature type="transmembrane region" description="Helical" evidence="8">
    <location>
        <begin position="122"/>
        <end position="142"/>
    </location>
</feature>
<dbReference type="InterPro" id="IPR005467">
    <property type="entry name" value="His_kinase_dom"/>
</dbReference>
<keyword evidence="12" id="KW-1185">Reference proteome</keyword>
<keyword evidence="7" id="KW-0175">Coiled coil</keyword>
<dbReference type="Pfam" id="PF00512">
    <property type="entry name" value="HisKA"/>
    <property type="match status" value="1"/>
</dbReference>
<evidence type="ECO:0000259" key="10">
    <source>
        <dbReference type="PROSITE" id="PS50110"/>
    </source>
</evidence>
<gene>
    <name evidence="11" type="ORF">Q8A70_02285</name>
</gene>
<dbReference type="CDD" id="cd00156">
    <property type="entry name" value="REC"/>
    <property type="match status" value="1"/>
</dbReference>
<dbReference type="PROSITE" id="PS50109">
    <property type="entry name" value="HIS_KIN"/>
    <property type="match status" value="1"/>
</dbReference>
<comment type="caution">
    <text evidence="11">The sequence shown here is derived from an EMBL/GenBank/DDBJ whole genome shotgun (WGS) entry which is preliminary data.</text>
</comment>
<feature type="transmembrane region" description="Helical" evidence="8">
    <location>
        <begin position="49"/>
        <end position="69"/>
    </location>
</feature>
<dbReference type="InterPro" id="IPR011006">
    <property type="entry name" value="CheY-like_superfamily"/>
</dbReference>
<dbReference type="InterPro" id="IPR003594">
    <property type="entry name" value="HATPase_dom"/>
</dbReference>
<dbReference type="InterPro" id="IPR004358">
    <property type="entry name" value="Sig_transdc_His_kin-like_C"/>
</dbReference>
<keyword evidence="8" id="KW-0812">Transmembrane</keyword>
<evidence type="ECO:0000256" key="3">
    <source>
        <dbReference type="ARBA" id="ARBA00022553"/>
    </source>
</evidence>
<evidence type="ECO:0000256" key="4">
    <source>
        <dbReference type="ARBA" id="ARBA00022679"/>
    </source>
</evidence>
<dbReference type="Proteomes" id="UP001230156">
    <property type="component" value="Unassembled WGS sequence"/>
</dbReference>
<accession>A0ABU0YFI5</accession>
<dbReference type="InterPro" id="IPR003661">
    <property type="entry name" value="HisK_dim/P_dom"/>
</dbReference>
<dbReference type="SMART" id="SM00388">
    <property type="entry name" value="HisKA"/>
    <property type="match status" value="1"/>
</dbReference>
<evidence type="ECO:0000256" key="5">
    <source>
        <dbReference type="ARBA" id="ARBA00022777"/>
    </source>
</evidence>
<evidence type="ECO:0000256" key="1">
    <source>
        <dbReference type="ARBA" id="ARBA00000085"/>
    </source>
</evidence>
<dbReference type="SMART" id="SM00065">
    <property type="entry name" value="GAF"/>
    <property type="match status" value="1"/>
</dbReference>
<name>A0ABU0YFI5_9PROT</name>
<keyword evidence="8" id="KW-0472">Membrane</keyword>
<evidence type="ECO:0000256" key="7">
    <source>
        <dbReference type="SAM" id="Coils"/>
    </source>
</evidence>
<dbReference type="EMBL" id="JAUYVI010000001">
    <property type="protein sequence ID" value="MDQ7246472.1"/>
    <property type="molecule type" value="Genomic_DNA"/>
</dbReference>
<dbReference type="Gene3D" id="1.10.287.130">
    <property type="match status" value="1"/>
</dbReference>
<dbReference type="InterPro" id="IPR036890">
    <property type="entry name" value="HATPase_C_sf"/>
</dbReference>
<keyword evidence="5" id="KW-0418">Kinase</keyword>
<dbReference type="EC" id="2.7.13.3" evidence="2"/>
<dbReference type="SMART" id="SM00448">
    <property type="entry name" value="REC"/>
    <property type="match status" value="1"/>
</dbReference>
<feature type="coiled-coil region" evidence="7">
    <location>
        <begin position="266"/>
        <end position="318"/>
    </location>
</feature>
<keyword evidence="4" id="KW-0808">Transferase</keyword>
<dbReference type="SUPFAM" id="SSF52172">
    <property type="entry name" value="CheY-like"/>
    <property type="match status" value="1"/>
</dbReference>
<evidence type="ECO:0000256" key="2">
    <source>
        <dbReference type="ARBA" id="ARBA00012438"/>
    </source>
</evidence>
<dbReference type="Pfam" id="PF13185">
    <property type="entry name" value="GAF_2"/>
    <property type="match status" value="1"/>
</dbReference>
<evidence type="ECO:0000256" key="6">
    <source>
        <dbReference type="PROSITE-ProRule" id="PRU00169"/>
    </source>
</evidence>
<evidence type="ECO:0000313" key="12">
    <source>
        <dbReference type="Proteomes" id="UP001230156"/>
    </source>
</evidence>
<dbReference type="Pfam" id="PF02518">
    <property type="entry name" value="HATPase_c"/>
    <property type="match status" value="1"/>
</dbReference>